<feature type="compositionally biased region" description="Low complexity" evidence="2">
    <location>
        <begin position="214"/>
        <end position="238"/>
    </location>
</feature>
<keyword evidence="1" id="KW-0175">Coiled coil</keyword>
<feature type="domain" description="DUF31" evidence="3">
    <location>
        <begin position="587"/>
        <end position="646"/>
    </location>
</feature>
<dbReference type="PROSITE" id="PS51257">
    <property type="entry name" value="PROKAR_LIPOPROTEIN"/>
    <property type="match status" value="1"/>
</dbReference>
<reference evidence="4 5" key="1">
    <citation type="submission" date="2019-01" db="EMBL/GenBank/DDBJ databases">
        <authorList>
            <consortium name="Pathogen Informatics"/>
        </authorList>
    </citation>
    <scope>NUCLEOTIDE SEQUENCE [LARGE SCALE GENOMIC DNA]</scope>
    <source>
        <strain evidence="4 5">NCTC10118</strain>
    </source>
</reference>
<protein>
    <recommendedName>
        <fullName evidence="3">DUF31 domain-containing protein</fullName>
    </recommendedName>
</protein>
<evidence type="ECO:0000256" key="2">
    <source>
        <dbReference type="SAM" id="MobiDB-lite"/>
    </source>
</evidence>
<dbReference type="InterPro" id="IPR022382">
    <property type="entry name" value="Mycoplasma_peptidase_DUF31"/>
</dbReference>
<sequence length="721" mass="81506">MKKIKWKSKILLPLLNLSILPIIVISCNKQEIKKEPAKTPNEAKIDAAFESMLAPFFDRFSEEKKQEFKTKAKNIKTQEDYLKLVTEMTEYLTGTKVNLEQLINSLNNTELKKQLLGQLDSLKNNFTTSQLELLEKQLKELQNLEQKQEIETYKLTHAEILAKTQDSVTLEDEDKVTAALEAYNLLNKQTKAALTSQKTLLEQLLAKISNSKQNPTTSPNDNQSSNNNQTQNTSSSSSVSKQELRALIQKVQDPDKKNFYTFRLQYSSDSALVSLKTEVQRTIDQETQSANDASPAEKRSFSFQKLEQAKAVEKIKNKSFSVGYGFVLANGDNPALVHNGTGWLLDFAWDSKKENLMLYIATNLHVHRYAYNSADTSLKDVFPEYFTDSKMSTNQFYLGVPKANINLDPIPNNSQPSVLTNGPSIYTNAPDERSRLNGATSVGDIISTPKTIFAAIDIYDQATNQQMKENWFWHPEPQYTDERMGLDFAVFGIEVNYKKLTEKQNEYPELKAHIDNAIKELENEIQTIKHGNDSLYIPFDYVSYYLKDGANKLKSLRPERLYVGGYPQVGNNGVFMSNTSTDLDHTVVVNRNTFTNNIINERVFDDKRAVNGIGYSFAMTNSSLAGGTSGSMVTNEYGVPVGIYNTSTNINGTDLSKRSGFVPLIQTEDLQWSYAYNLIDGSDKTRYPKQEKSYRQNLAKNQNILTKYPTTALFPNGVKNN</sequence>
<dbReference type="Pfam" id="PF01732">
    <property type="entry name" value="Mycop_pep_DUF31"/>
    <property type="match status" value="2"/>
</dbReference>
<evidence type="ECO:0000256" key="1">
    <source>
        <dbReference type="SAM" id="Coils"/>
    </source>
</evidence>
<evidence type="ECO:0000313" key="4">
    <source>
        <dbReference type="EMBL" id="VEU63107.1"/>
    </source>
</evidence>
<name>A0A449ADQ8_9BACT</name>
<dbReference type="NCBIfam" id="NF045841">
    <property type="entry name" value="Ig_SerProt_MIP"/>
    <property type="match status" value="1"/>
</dbReference>
<dbReference type="InterPro" id="IPR022381">
    <property type="entry name" value="Uncharacterised_MG067"/>
</dbReference>
<dbReference type="RefSeq" id="WP_129621308.1">
    <property type="nucleotide sequence ID" value="NZ_LR214972.1"/>
</dbReference>
<evidence type="ECO:0000313" key="5">
    <source>
        <dbReference type="Proteomes" id="UP000289952"/>
    </source>
</evidence>
<organism evidence="4 5">
    <name type="scientific">Mycoplasmopsis bovirhinis</name>
    <dbReference type="NCBI Taxonomy" id="29553"/>
    <lineage>
        <taxon>Bacteria</taxon>
        <taxon>Bacillati</taxon>
        <taxon>Mycoplasmatota</taxon>
        <taxon>Mycoplasmoidales</taxon>
        <taxon>Metamycoplasmataceae</taxon>
        <taxon>Mycoplasmopsis</taxon>
    </lineage>
</organism>
<dbReference type="EMBL" id="LR214972">
    <property type="protein sequence ID" value="VEU63107.1"/>
    <property type="molecule type" value="Genomic_DNA"/>
</dbReference>
<gene>
    <name evidence="4" type="ORF">NCTC10118_00296</name>
</gene>
<keyword evidence="5" id="KW-1185">Reference proteome</keyword>
<dbReference type="AlphaFoldDB" id="A0A449ADQ8"/>
<feature type="domain" description="DUF31" evidence="3">
    <location>
        <begin position="311"/>
        <end position="577"/>
    </location>
</feature>
<dbReference type="Proteomes" id="UP000289952">
    <property type="component" value="Chromosome"/>
</dbReference>
<proteinExistence type="predicted"/>
<dbReference type="OrthoDB" id="395427at2"/>
<feature type="coiled-coil region" evidence="1">
    <location>
        <begin position="124"/>
        <end position="154"/>
    </location>
</feature>
<feature type="region of interest" description="Disordered" evidence="2">
    <location>
        <begin position="211"/>
        <end position="239"/>
    </location>
</feature>
<accession>A0A449ADQ8</accession>
<evidence type="ECO:0000259" key="3">
    <source>
        <dbReference type="Pfam" id="PF01732"/>
    </source>
</evidence>
<dbReference type="PRINTS" id="PR00840">
    <property type="entry name" value="Y06768FAMILY"/>
</dbReference>